<protein>
    <submittedName>
        <fullName evidence="1">Uncharacterized protein</fullName>
    </submittedName>
</protein>
<comment type="caution">
    <text evidence="1">The sequence shown here is derived from an EMBL/GenBank/DDBJ whole genome shotgun (WGS) entry which is preliminary data.</text>
</comment>
<name>A0ACB8VDQ9_9TELE</name>
<reference evidence="1" key="1">
    <citation type="submission" date="2022-04" db="EMBL/GenBank/DDBJ databases">
        <title>Jade perch genome.</title>
        <authorList>
            <person name="Chao B."/>
        </authorList>
    </citation>
    <scope>NUCLEOTIDE SEQUENCE</scope>
    <source>
        <strain evidence="1">CB-2022</strain>
    </source>
</reference>
<dbReference type="Proteomes" id="UP000831701">
    <property type="component" value="Chromosome 22"/>
</dbReference>
<evidence type="ECO:0000313" key="1">
    <source>
        <dbReference type="EMBL" id="KAI3353620.1"/>
    </source>
</evidence>
<accession>A0ACB8VDQ9</accession>
<evidence type="ECO:0000313" key="2">
    <source>
        <dbReference type="Proteomes" id="UP000831701"/>
    </source>
</evidence>
<dbReference type="EMBL" id="CM041552">
    <property type="protein sequence ID" value="KAI3353620.1"/>
    <property type="molecule type" value="Genomic_DNA"/>
</dbReference>
<organism evidence="1 2">
    <name type="scientific">Scortum barcoo</name>
    <name type="common">barcoo grunter</name>
    <dbReference type="NCBI Taxonomy" id="214431"/>
    <lineage>
        <taxon>Eukaryota</taxon>
        <taxon>Metazoa</taxon>
        <taxon>Chordata</taxon>
        <taxon>Craniata</taxon>
        <taxon>Vertebrata</taxon>
        <taxon>Euteleostomi</taxon>
        <taxon>Actinopterygii</taxon>
        <taxon>Neopterygii</taxon>
        <taxon>Teleostei</taxon>
        <taxon>Neoteleostei</taxon>
        <taxon>Acanthomorphata</taxon>
        <taxon>Eupercaria</taxon>
        <taxon>Centrarchiformes</taxon>
        <taxon>Terapontoidei</taxon>
        <taxon>Terapontidae</taxon>
        <taxon>Scortum</taxon>
    </lineage>
</organism>
<keyword evidence="2" id="KW-1185">Reference proteome</keyword>
<gene>
    <name evidence="1" type="ORF">L3Q82_004873</name>
</gene>
<proteinExistence type="predicted"/>
<sequence>MLLDKVTAHQYLYNVLSDLCCSEAIDDRVETAREQQIFLVYSYGSVEFLNLAIMSYDRTVYWNLSRTVEATDKHAVLYIYYQASGTAVTERITNSEVRPQLSHDDSQVCPSCEKAARAHQDVPKKSRPSDPADYYRPVALTSHVMKVLERLVLAQLRPQKFSDDSAVVGCMREGEEGEYRTLIDNFVEWSRTESPEAECQQDQRDGDRLQEEEDAFTATTDQGGRWWNEVEDYKYLGVVMIDNRLDWKSNHGGCVQEGDEQTLFPEEEAEILQRGQQDSSFFIGGGEPTPSAHLVALKDEVWPILGVKSKSGPCSTPCLSDPWVLVKNKKFQAFLGPLLVYFMYCGDSAVGWCWSAAWTLALPTDFSKGVNVDALPDLLTAAGRKDLRYLSFTQRGWSSRSLKELPRAVRVSCM</sequence>